<feature type="transmembrane region" description="Helical" evidence="1">
    <location>
        <begin position="455"/>
        <end position="475"/>
    </location>
</feature>
<protein>
    <recommendedName>
        <fullName evidence="4">Transmembrane protein</fullName>
    </recommendedName>
</protein>
<proteinExistence type="predicted"/>
<feature type="transmembrane region" description="Helical" evidence="1">
    <location>
        <begin position="43"/>
        <end position="63"/>
    </location>
</feature>
<name>A0A409Y615_9AGAR</name>
<accession>A0A409Y615</accession>
<organism evidence="2 3">
    <name type="scientific">Gymnopilus dilepis</name>
    <dbReference type="NCBI Taxonomy" id="231916"/>
    <lineage>
        <taxon>Eukaryota</taxon>
        <taxon>Fungi</taxon>
        <taxon>Dikarya</taxon>
        <taxon>Basidiomycota</taxon>
        <taxon>Agaricomycotina</taxon>
        <taxon>Agaricomycetes</taxon>
        <taxon>Agaricomycetidae</taxon>
        <taxon>Agaricales</taxon>
        <taxon>Agaricineae</taxon>
        <taxon>Hymenogastraceae</taxon>
        <taxon>Gymnopilus</taxon>
    </lineage>
</organism>
<feature type="transmembrane region" description="Helical" evidence="1">
    <location>
        <begin position="146"/>
        <end position="170"/>
    </location>
</feature>
<evidence type="ECO:0000313" key="3">
    <source>
        <dbReference type="Proteomes" id="UP000284706"/>
    </source>
</evidence>
<evidence type="ECO:0000256" key="1">
    <source>
        <dbReference type="SAM" id="Phobius"/>
    </source>
</evidence>
<dbReference type="Proteomes" id="UP000284706">
    <property type="component" value="Unassembled WGS sequence"/>
</dbReference>
<evidence type="ECO:0008006" key="4">
    <source>
        <dbReference type="Google" id="ProtNLM"/>
    </source>
</evidence>
<dbReference type="EMBL" id="NHYE01001107">
    <property type="protein sequence ID" value="PPQ98475.1"/>
    <property type="molecule type" value="Genomic_DNA"/>
</dbReference>
<reference evidence="2 3" key="1">
    <citation type="journal article" date="2018" name="Evol. Lett.">
        <title>Horizontal gene cluster transfer increased hallucinogenic mushroom diversity.</title>
        <authorList>
            <person name="Reynolds H.T."/>
            <person name="Vijayakumar V."/>
            <person name="Gluck-Thaler E."/>
            <person name="Korotkin H.B."/>
            <person name="Matheny P.B."/>
            <person name="Slot J.C."/>
        </authorList>
    </citation>
    <scope>NUCLEOTIDE SEQUENCE [LARGE SCALE GENOMIC DNA]</scope>
    <source>
        <strain evidence="2 3">SRW20</strain>
    </source>
</reference>
<feature type="transmembrane region" description="Helical" evidence="1">
    <location>
        <begin position="244"/>
        <end position="261"/>
    </location>
</feature>
<comment type="caution">
    <text evidence="2">The sequence shown here is derived from an EMBL/GenBank/DDBJ whole genome shotgun (WGS) entry which is preliminary data.</text>
</comment>
<keyword evidence="3" id="KW-1185">Reference proteome</keyword>
<dbReference type="OrthoDB" id="3152367at2759"/>
<feature type="transmembrane region" description="Helical" evidence="1">
    <location>
        <begin position="176"/>
        <end position="195"/>
    </location>
</feature>
<feature type="transmembrane region" description="Helical" evidence="1">
    <location>
        <begin position="426"/>
        <end position="449"/>
    </location>
</feature>
<gene>
    <name evidence="2" type="ORF">CVT26_013876</name>
</gene>
<evidence type="ECO:0000313" key="2">
    <source>
        <dbReference type="EMBL" id="PPQ98475.1"/>
    </source>
</evidence>
<keyword evidence="1" id="KW-0812">Transmembrane</keyword>
<keyword evidence="1" id="KW-0472">Membrane</keyword>
<sequence length="480" mass="52785">MTILHVETVQSIQENLSTLAVIAQVITYSIQSNSARLEVAVNALFFAGLLLDIFGGYVAYFNFNITCTATRRLLAIDQTPGSHCSSHSSVGISRCHHVLYETVRALENVHKDNRLGGQVYVDLHVYRHTASELTDKHRSKSNVANLSVALIRSVVFIGVLALVVGLLCYLESQQSLGVWITAFVVLGVLCALFQLSPIGKVADDLTGPDASLYGDYQHDMAEHAPQWRFSLHDLESIKSMQDDLNALALIATFLAAVQAQVNSYSFDSNSTKLEVAVNAMFFVGLLLDVLGGCVAYVVAVQLQHVYSLLSRRKTSIAHITTALRQYATANGTETPSKKETQGKLSSVCMHIKFLENLLLGGFNKKSSWKKTLPRVRQCRSSIQEIARLLDGNLNVELYRDLQEYQDTTNELDKARLHMNIAFSSIFVIRAVVFGGVVCLVLGLLCYVLGEQPVSVWIAFVTTLGGFLGLCSWIVVSSAFL</sequence>
<feature type="transmembrane region" description="Helical" evidence="1">
    <location>
        <begin position="281"/>
        <end position="302"/>
    </location>
</feature>
<dbReference type="AlphaFoldDB" id="A0A409Y615"/>
<dbReference type="InParanoid" id="A0A409Y615"/>
<keyword evidence="1" id="KW-1133">Transmembrane helix</keyword>